<evidence type="ECO:0000313" key="5">
    <source>
        <dbReference type="Proteomes" id="UP001418796"/>
    </source>
</evidence>
<evidence type="ECO:0000313" key="4">
    <source>
        <dbReference type="EMBL" id="MEN0642148.1"/>
    </source>
</evidence>
<evidence type="ECO:0008006" key="6">
    <source>
        <dbReference type="Google" id="ProtNLM"/>
    </source>
</evidence>
<proteinExistence type="predicted"/>
<dbReference type="Proteomes" id="UP001418796">
    <property type="component" value="Unassembled WGS sequence"/>
</dbReference>
<dbReference type="EMBL" id="JBCITK010000001">
    <property type="protein sequence ID" value="MEN0642148.1"/>
    <property type="molecule type" value="Genomic_DNA"/>
</dbReference>
<dbReference type="RefSeq" id="WP_343129299.1">
    <property type="nucleotide sequence ID" value="NZ_JBCITK010000001.1"/>
</dbReference>
<feature type="chain" id="PRO_5046710068" description="DUF4352 domain-containing protein" evidence="3">
    <location>
        <begin position="21"/>
        <end position="215"/>
    </location>
</feature>
<feature type="compositionally biased region" description="Acidic residues" evidence="2">
    <location>
        <begin position="52"/>
        <end position="63"/>
    </location>
</feature>
<keyword evidence="5" id="KW-1185">Reference proteome</keyword>
<feature type="compositionally biased region" description="Low complexity" evidence="2">
    <location>
        <begin position="23"/>
        <end position="46"/>
    </location>
</feature>
<evidence type="ECO:0000256" key="2">
    <source>
        <dbReference type="SAM" id="MobiDB-lite"/>
    </source>
</evidence>
<keyword evidence="1 3" id="KW-0732">Signal</keyword>
<protein>
    <recommendedName>
        <fullName evidence="6">DUF4352 domain-containing protein</fullName>
    </recommendedName>
</protein>
<name>A0ABU9VE90_9BACI</name>
<organism evidence="4 5">
    <name type="scientific">Alkalicoccobacillus gibsonii</name>
    <dbReference type="NCBI Taxonomy" id="79881"/>
    <lineage>
        <taxon>Bacteria</taxon>
        <taxon>Bacillati</taxon>
        <taxon>Bacillota</taxon>
        <taxon>Bacilli</taxon>
        <taxon>Bacillales</taxon>
        <taxon>Bacillaceae</taxon>
        <taxon>Alkalicoccobacillus</taxon>
    </lineage>
</organism>
<accession>A0ABU9VE90</accession>
<reference evidence="4 5" key="1">
    <citation type="submission" date="2024-03" db="EMBL/GenBank/DDBJ databases">
        <title>Bacilli Hybrid Assemblies.</title>
        <authorList>
            <person name="Kovac J."/>
        </authorList>
    </citation>
    <scope>NUCLEOTIDE SEQUENCE [LARGE SCALE GENOMIC DNA]</scope>
    <source>
        <strain evidence="4 5">FSL R7-0666</strain>
    </source>
</reference>
<dbReference type="InterPro" id="IPR029050">
    <property type="entry name" value="Immunoprotect_excell_Ig-like"/>
</dbReference>
<sequence length="215" mass="23640">MKNSVTSTSLIILSSLFLFSCNSSDPTSEQSEETNQSETIDSTSEAKSTEEVSSEETETDDEDNVLAEGEFYDQLDLAIGDTGRVDTLSGAYGVTVDRVELLEDIDGELPELDHFLLVTYTVQNIGDEDLDAREAVDTLKSTHRLEGSGYSDNAQYYEQFNAIEGILAPDEQVTGEALYSAYDSEEYFLRVTDGLVGSGAVKNQIRFSFQKGDIE</sequence>
<comment type="caution">
    <text evidence="4">The sequence shown here is derived from an EMBL/GenBank/DDBJ whole genome shotgun (WGS) entry which is preliminary data.</text>
</comment>
<feature type="signal peptide" evidence="3">
    <location>
        <begin position="1"/>
        <end position="20"/>
    </location>
</feature>
<evidence type="ECO:0000256" key="1">
    <source>
        <dbReference type="ARBA" id="ARBA00022729"/>
    </source>
</evidence>
<feature type="region of interest" description="Disordered" evidence="2">
    <location>
        <begin position="23"/>
        <end position="63"/>
    </location>
</feature>
<gene>
    <name evidence="4" type="ORF">MKY91_03080</name>
</gene>
<dbReference type="PROSITE" id="PS51257">
    <property type="entry name" value="PROKAR_LIPOPROTEIN"/>
    <property type="match status" value="1"/>
</dbReference>
<dbReference type="Gene3D" id="2.60.40.1240">
    <property type="match status" value="1"/>
</dbReference>
<evidence type="ECO:0000256" key="3">
    <source>
        <dbReference type="SAM" id="SignalP"/>
    </source>
</evidence>